<evidence type="ECO:0000313" key="2">
    <source>
        <dbReference type="Proteomes" id="UP000320390"/>
    </source>
</evidence>
<protein>
    <submittedName>
        <fullName evidence="1">Uncharacterized protein</fullName>
    </submittedName>
</protein>
<gene>
    <name evidence="1" type="ORF">Poly30_35500</name>
</gene>
<evidence type="ECO:0000313" key="1">
    <source>
        <dbReference type="EMBL" id="QDV08014.1"/>
    </source>
</evidence>
<proteinExistence type="predicted"/>
<dbReference type="Proteomes" id="UP000320390">
    <property type="component" value="Chromosome"/>
</dbReference>
<dbReference type="AlphaFoldDB" id="A0A518EVC1"/>
<reference evidence="1 2" key="1">
    <citation type="submission" date="2019-02" db="EMBL/GenBank/DDBJ databases">
        <title>Deep-cultivation of Planctomycetes and their phenomic and genomic characterization uncovers novel biology.</title>
        <authorList>
            <person name="Wiegand S."/>
            <person name="Jogler M."/>
            <person name="Boedeker C."/>
            <person name="Pinto D."/>
            <person name="Vollmers J."/>
            <person name="Rivas-Marin E."/>
            <person name="Kohn T."/>
            <person name="Peeters S.H."/>
            <person name="Heuer A."/>
            <person name="Rast P."/>
            <person name="Oberbeckmann S."/>
            <person name="Bunk B."/>
            <person name="Jeske O."/>
            <person name="Meyerdierks A."/>
            <person name="Storesund J.E."/>
            <person name="Kallscheuer N."/>
            <person name="Luecker S."/>
            <person name="Lage O.M."/>
            <person name="Pohl T."/>
            <person name="Merkel B.J."/>
            <person name="Hornburger P."/>
            <person name="Mueller R.-W."/>
            <person name="Bruemmer F."/>
            <person name="Labrenz M."/>
            <person name="Spormann A.M."/>
            <person name="Op den Camp H."/>
            <person name="Overmann J."/>
            <person name="Amann R."/>
            <person name="Jetten M.S.M."/>
            <person name="Mascher T."/>
            <person name="Medema M.H."/>
            <person name="Devos D.P."/>
            <person name="Kaster A.-K."/>
            <person name="Ovreas L."/>
            <person name="Rohde M."/>
            <person name="Galperin M.Y."/>
            <person name="Jogler C."/>
        </authorList>
    </citation>
    <scope>NUCLEOTIDE SEQUENCE [LARGE SCALE GENOMIC DNA]</scope>
    <source>
        <strain evidence="1 2">Poly30</strain>
    </source>
</reference>
<dbReference type="EMBL" id="CP036434">
    <property type="protein sequence ID" value="QDV08014.1"/>
    <property type="molecule type" value="Genomic_DNA"/>
</dbReference>
<sequence>MAKINVRSTVAIALVLAGAALVVLLGNVPLQRIPVNVVNPPTSSAVAQSAQGLASDSILSAPNEVEAHGYSTGARTLIREEESASAATVYSVSTPNAPLAFGPLTLLNVTADGALEPLELTRDLKTRLPASWQNLQLRGPNIIGTLSRKEHAARCGAETDSDPFTELRFNTHRMELSTLARGWMSNPSYANGELSFTCSILSEGKLELAFRLEGSMDPTLPREIHLPLNARSVIVAASKGWLVSYLGTISRTISINAPLPSTVDLQLFPPRELALQLDWGLSLIPADDSLVLYVRCLRPEWGHESRSAHALAAYDPEVVIGVPQLTESVEIQVETRSGVTVAEIARVLSTEDQSISIDILAGVCRELRCIDKYRSPISGVKAWHSGALRGTTGEDGRLSVEQPTNAPIYLFHPQYCLREISARGSEGRYGEEVVVLDDLQSVTVSVNSAETFGLAIKVPEGHPVAGVYGNWQAIKDFNIRLPAADDDGDLYFDSWELKEGRSTILLPLPAPRAVQLGAFPQLSLVDAFGRVISMADGRPIDDSNVLYDFQTENAFLGSITISPAVAVSDPLLSLRPTRSDGVRIYGSLDFTGTLTLLLSPDPITFNVFSADTLCATVCFDGSSLKQISLPNPK</sequence>
<accession>A0A518EVC1</accession>
<name>A0A518EVC1_9BACT</name>
<keyword evidence="2" id="KW-1185">Reference proteome</keyword>
<organism evidence="1 2">
    <name type="scientific">Saltatorellus ferox</name>
    <dbReference type="NCBI Taxonomy" id="2528018"/>
    <lineage>
        <taxon>Bacteria</taxon>
        <taxon>Pseudomonadati</taxon>
        <taxon>Planctomycetota</taxon>
        <taxon>Planctomycetia</taxon>
        <taxon>Planctomycetia incertae sedis</taxon>
        <taxon>Saltatorellus</taxon>
    </lineage>
</organism>